<name>M1YXP2_9FIRM</name>
<accession>M1YXP2</accession>
<organism evidence="1 2">
    <name type="scientific">[Clostridium] ultunense Esp</name>
    <dbReference type="NCBI Taxonomy" id="1288971"/>
    <lineage>
        <taxon>Bacteria</taxon>
        <taxon>Bacillati</taxon>
        <taxon>Bacillota</taxon>
        <taxon>Tissierellia</taxon>
        <taxon>Tissierellales</taxon>
        <taxon>Tepidimicrobiaceae</taxon>
        <taxon>Schnuerera</taxon>
    </lineage>
</organism>
<sequence length="108" mass="12677">MIIRKYYGGEVLIEKEILQGPGANYQRLVEEDWHKYNKDKIKIDPNNKAYIEGVSPGYGAPGLYLHKNYAYGARTIDAPNYPYNTVYRVYQIDLDTFEAIELFHNRQR</sequence>
<gene>
    <name evidence="1" type="ORF">CUESP1_0893</name>
</gene>
<keyword evidence="2" id="KW-1185">Reference proteome</keyword>
<dbReference type="EMBL" id="LT669839">
    <property type="protein sequence ID" value="SHD76270.1"/>
    <property type="molecule type" value="Genomic_DNA"/>
</dbReference>
<proteinExistence type="predicted"/>
<evidence type="ECO:0000313" key="1">
    <source>
        <dbReference type="EMBL" id="SHD76270.1"/>
    </source>
</evidence>
<evidence type="ECO:0000313" key="2">
    <source>
        <dbReference type="Proteomes" id="UP000245423"/>
    </source>
</evidence>
<reference evidence="1" key="1">
    <citation type="submission" date="2016-11" db="EMBL/GenBank/DDBJ databases">
        <authorList>
            <person name="Manzoor S."/>
        </authorList>
    </citation>
    <scope>NUCLEOTIDE SEQUENCE [LARGE SCALE GENOMIC DNA]</scope>
    <source>
        <strain evidence="1">Clostridium ultunense strain Esp</strain>
    </source>
</reference>
<dbReference type="Proteomes" id="UP000245423">
    <property type="component" value="Chromosome 1"/>
</dbReference>
<protein>
    <submittedName>
        <fullName evidence="1">Uncharacterized protein</fullName>
    </submittedName>
</protein>
<dbReference type="AlphaFoldDB" id="M1YXP2"/>
<dbReference type="HOGENOM" id="CLU_2192505_0_0_9"/>